<proteinExistence type="predicted"/>
<reference evidence="1 2" key="1">
    <citation type="journal article" date="2024" name="G3 (Bethesda)">
        <title>Genome assembly of Hibiscus sabdariffa L. provides insights into metabolisms of medicinal natural products.</title>
        <authorList>
            <person name="Kim T."/>
        </authorList>
    </citation>
    <scope>NUCLEOTIDE SEQUENCE [LARGE SCALE GENOMIC DNA]</scope>
    <source>
        <strain evidence="1">TK-2024</strain>
        <tissue evidence="1">Old leaves</tissue>
    </source>
</reference>
<accession>A0ABR2BN75</accession>
<dbReference type="EMBL" id="JBBPBM010000099">
    <property type="protein sequence ID" value="KAK8508607.1"/>
    <property type="molecule type" value="Genomic_DNA"/>
</dbReference>
<gene>
    <name evidence="1" type="ORF">V6N12_044523</name>
</gene>
<organism evidence="1 2">
    <name type="scientific">Hibiscus sabdariffa</name>
    <name type="common">roselle</name>
    <dbReference type="NCBI Taxonomy" id="183260"/>
    <lineage>
        <taxon>Eukaryota</taxon>
        <taxon>Viridiplantae</taxon>
        <taxon>Streptophyta</taxon>
        <taxon>Embryophyta</taxon>
        <taxon>Tracheophyta</taxon>
        <taxon>Spermatophyta</taxon>
        <taxon>Magnoliopsida</taxon>
        <taxon>eudicotyledons</taxon>
        <taxon>Gunneridae</taxon>
        <taxon>Pentapetalae</taxon>
        <taxon>rosids</taxon>
        <taxon>malvids</taxon>
        <taxon>Malvales</taxon>
        <taxon>Malvaceae</taxon>
        <taxon>Malvoideae</taxon>
        <taxon>Hibiscus</taxon>
    </lineage>
</organism>
<evidence type="ECO:0000313" key="1">
    <source>
        <dbReference type="EMBL" id="KAK8508607.1"/>
    </source>
</evidence>
<dbReference type="Pfam" id="PF00011">
    <property type="entry name" value="HSP20"/>
    <property type="match status" value="1"/>
</dbReference>
<name>A0ABR2BN75_9ROSI</name>
<dbReference type="PANTHER" id="PTHR43670:SF99">
    <property type="entry name" value="INACTIVE PROTEIN RESTRICTED TEV MOVEMENT 2-LIKE"/>
    <property type="match status" value="1"/>
</dbReference>
<evidence type="ECO:0000313" key="2">
    <source>
        <dbReference type="Proteomes" id="UP001472677"/>
    </source>
</evidence>
<dbReference type="SUPFAM" id="SSF49764">
    <property type="entry name" value="HSP20-like chaperones"/>
    <property type="match status" value="1"/>
</dbReference>
<dbReference type="PANTHER" id="PTHR43670">
    <property type="entry name" value="HEAT SHOCK PROTEIN 26"/>
    <property type="match status" value="1"/>
</dbReference>
<comment type="caution">
    <text evidence="1">The sequence shown here is derived from an EMBL/GenBank/DDBJ whole genome shotgun (WGS) entry which is preliminary data.</text>
</comment>
<dbReference type="CDD" id="cd06464">
    <property type="entry name" value="ACD_sHsps-like"/>
    <property type="match status" value="1"/>
</dbReference>
<keyword evidence="2" id="KW-1185">Reference proteome</keyword>
<dbReference type="InterPro" id="IPR002068">
    <property type="entry name" value="A-crystallin/Hsp20_dom"/>
</dbReference>
<dbReference type="Gene3D" id="2.60.40.790">
    <property type="match status" value="1"/>
</dbReference>
<dbReference type="PROSITE" id="PS01031">
    <property type="entry name" value="SHSP"/>
    <property type="match status" value="1"/>
</dbReference>
<dbReference type="Proteomes" id="UP001472677">
    <property type="component" value="Unassembled WGS sequence"/>
</dbReference>
<sequence length="280" mass="30939">MAQRSRPNVYEDFQLQVERKEDEGANFLVIHLPGFPKEQISVTYVDSSRTIKVQGERAVEKSKRRRFDQAFPVPHNCVKEKIQAAFRDGILTITMPKQTITQTDSVQDANGNKETTPPAAMSQQKATKEQNKTSPPMAASTTSSGVEKAITDQPKASMEMSPQQNANAPPKVQSTMRQEEPQKKAADIASSTNQAEKKTAGSTSTAAVEEKEKPPKKVESSFLEKAKGRMETIMKTVKRFGTDDYEDRQSLMNLGVSVLTIVALAAYIAYSYRSSGQAKD</sequence>
<protein>
    <submittedName>
        <fullName evidence="1">Uncharacterized protein</fullName>
    </submittedName>
</protein>
<dbReference type="InterPro" id="IPR008978">
    <property type="entry name" value="HSP20-like_chaperone"/>
</dbReference>